<dbReference type="PANTHER" id="PTHR39179:SF1">
    <property type="entry name" value="SPORE COAT PROTEIN I"/>
    <property type="match status" value="1"/>
</dbReference>
<reference evidence="2 3" key="1">
    <citation type="submission" date="2020-01" db="EMBL/GenBank/DDBJ databases">
        <title>Whole-genome sequence of Heliobacterium undosum DSM 13378.</title>
        <authorList>
            <person name="Kyndt J.A."/>
            <person name="Meyer T.E."/>
        </authorList>
    </citation>
    <scope>NUCLEOTIDE SEQUENCE [LARGE SCALE GENOMIC DNA]</scope>
    <source>
        <strain evidence="2 3">DSM 13378</strain>
    </source>
</reference>
<comment type="caution">
    <text evidence="2">The sequence shown here is derived from an EMBL/GenBank/DDBJ whole genome shotgun (WGS) entry which is preliminary data.</text>
</comment>
<dbReference type="InterPro" id="IPR014255">
    <property type="entry name" value="Spore_coat_CotS"/>
</dbReference>
<dbReference type="InterPro" id="IPR002575">
    <property type="entry name" value="Aminoglycoside_PTrfase"/>
</dbReference>
<name>A0A845L1F5_9FIRM</name>
<dbReference type="SUPFAM" id="SSF56112">
    <property type="entry name" value="Protein kinase-like (PK-like)"/>
    <property type="match status" value="1"/>
</dbReference>
<dbReference type="InterPro" id="IPR008266">
    <property type="entry name" value="Tyr_kinase_AS"/>
</dbReference>
<dbReference type="PROSITE" id="PS00109">
    <property type="entry name" value="PROTEIN_KINASE_TYR"/>
    <property type="match status" value="1"/>
</dbReference>
<dbReference type="OrthoDB" id="9771902at2"/>
<dbReference type="Gene3D" id="3.90.1200.10">
    <property type="match status" value="1"/>
</dbReference>
<dbReference type="RefSeq" id="WP_161254996.1">
    <property type="nucleotide sequence ID" value="NZ_WXEY01000002.1"/>
</dbReference>
<proteinExistence type="predicted"/>
<dbReference type="AlphaFoldDB" id="A0A845L1F5"/>
<protein>
    <submittedName>
        <fullName evidence="2">CotS family spore coat protein</fullName>
    </submittedName>
</protein>
<keyword evidence="2" id="KW-0167">Capsid protein</keyword>
<gene>
    <name evidence="2" type="ORF">GTO91_03735</name>
</gene>
<sequence length="398" mass="46349">MAETAEQLVELIRREYGLHVRSIQRLAPVWRLETDMGPLCLKRVGYDEGKLRFICAAMEHLRRQGFTRSPVLLPSREGRLWIPNPDMCGDSRDSGGDGWLFLTNWVADRPCDFFVEAHIIAATATLAEFHQYAKGLESPGLSRRRSHWLRWPRLLAGRTADLHRYEALGAGAPGERDLLKTQIRQAQRALAVLEKSEFGRIAAESRKENTFVHRDIAARNFVLNYRDEAHLIDFDYCRWDLRLVDMARLLDRVLRSHRWSFSLGQKILSVYEEISPLQPGEYPVLLAFLLFPQRFWRLCRRRYDGFLSDTSEFSRDLRQQQAEQRQKGIFLRRFAEEYCWGFLHRHGFGCILEGETFSSEQEKDTVMSGDVGKARDIPAGSLGLAYRIELYQRYFLQS</sequence>
<organism evidence="2 3">
    <name type="scientific">Heliomicrobium undosum</name>
    <dbReference type="NCBI Taxonomy" id="121734"/>
    <lineage>
        <taxon>Bacteria</taxon>
        <taxon>Bacillati</taxon>
        <taxon>Bacillota</taxon>
        <taxon>Clostridia</taxon>
        <taxon>Eubacteriales</taxon>
        <taxon>Heliobacteriaceae</taxon>
        <taxon>Heliomicrobium</taxon>
    </lineage>
</organism>
<dbReference type="InterPro" id="IPR011009">
    <property type="entry name" value="Kinase-like_dom_sf"/>
</dbReference>
<dbReference type="NCBIfam" id="TIGR02906">
    <property type="entry name" value="spore_CotS"/>
    <property type="match status" value="1"/>
</dbReference>
<dbReference type="Gene3D" id="3.30.200.20">
    <property type="entry name" value="Phosphorylase Kinase, domain 1"/>
    <property type="match status" value="1"/>
</dbReference>
<dbReference type="EMBL" id="WXEY01000002">
    <property type="protein sequence ID" value="MZP28819.1"/>
    <property type="molecule type" value="Genomic_DNA"/>
</dbReference>
<evidence type="ECO:0000313" key="3">
    <source>
        <dbReference type="Proteomes" id="UP000463470"/>
    </source>
</evidence>
<evidence type="ECO:0000313" key="2">
    <source>
        <dbReference type="EMBL" id="MZP28819.1"/>
    </source>
</evidence>
<accession>A0A845L1F5</accession>
<keyword evidence="2" id="KW-0946">Virion</keyword>
<dbReference type="Pfam" id="PF01636">
    <property type="entry name" value="APH"/>
    <property type="match status" value="1"/>
</dbReference>
<feature type="domain" description="Aminoglycoside phosphotransferase" evidence="1">
    <location>
        <begin position="28"/>
        <end position="255"/>
    </location>
</feature>
<dbReference type="GO" id="GO:0042601">
    <property type="term" value="C:endospore-forming forespore"/>
    <property type="evidence" value="ECO:0007669"/>
    <property type="project" value="TreeGrafter"/>
</dbReference>
<dbReference type="Proteomes" id="UP000463470">
    <property type="component" value="Unassembled WGS sequence"/>
</dbReference>
<dbReference type="GO" id="GO:0004672">
    <property type="term" value="F:protein kinase activity"/>
    <property type="evidence" value="ECO:0007669"/>
    <property type="project" value="InterPro"/>
</dbReference>
<dbReference type="PANTHER" id="PTHR39179">
    <property type="entry name" value="SPORE COAT PROTEIN I"/>
    <property type="match status" value="1"/>
</dbReference>
<evidence type="ECO:0000259" key="1">
    <source>
        <dbReference type="Pfam" id="PF01636"/>
    </source>
</evidence>
<dbReference type="InterPro" id="IPR047175">
    <property type="entry name" value="CotS-like"/>
</dbReference>
<keyword evidence="3" id="KW-1185">Reference proteome</keyword>